<dbReference type="AlphaFoldDB" id="A0A226WP35"/>
<sequence>MLRQAELEAGFHGKVLIIVESLPRARHLAGIDQKQVPPRGRHLRSAGGAGRRPPRCCKGQRTPCPRAHMRKCSPR</sequence>
<proteinExistence type="predicted"/>
<organism evidence="2 3">
    <name type="scientific">Caballeronia sordidicola</name>
    <name type="common">Burkholderia sordidicola</name>
    <dbReference type="NCBI Taxonomy" id="196367"/>
    <lineage>
        <taxon>Bacteria</taxon>
        <taxon>Pseudomonadati</taxon>
        <taxon>Pseudomonadota</taxon>
        <taxon>Betaproteobacteria</taxon>
        <taxon>Burkholderiales</taxon>
        <taxon>Burkholderiaceae</taxon>
        <taxon>Caballeronia</taxon>
    </lineage>
</organism>
<accession>A0A226WP35</accession>
<comment type="caution">
    <text evidence="2">The sequence shown here is derived from an EMBL/GenBank/DDBJ whole genome shotgun (WGS) entry which is preliminary data.</text>
</comment>
<protein>
    <submittedName>
        <fullName evidence="2">Uncharacterized protein</fullName>
    </submittedName>
</protein>
<dbReference type="Proteomes" id="UP000214720">
    <property type="component" value="Unassembled WGS sequence"/>
</dbReference>
<evidence type="ECO:0000256" key="1">
    <source>
        <dbReference type="SAM" id="MobiDB-lite"/>
    </source>
</evidence>
<reference evidence="3" key="1">
    <citation type="submission" date="2017-01" db="EMBL/GenBank/DDBJ databases">
        <title>Genome Analysis of Deinococcus marmoris KOPRI26562.</title>
        <authorList>
            <person name="Kim J.H."/>
            <person name="Oh H.-M."/>
        </authorList>
    </citation>
    <scope>NUCLEOTIDE SEQUENCE [LARGE SCALE GENOMIC DNA]</scope>
    <source>
        <strain evidence="3">PAMC 26633</strain>
    </source>
</reference>
<dbReference type="EMBL" id="MTHB01000261">
    <property type="protein sequence ID" value="OXC72935.1"/>
    <property type="molecule type" value="Genomic_DNA"/>
</dbReference>
<evidence type="ECO:0000313" key="2">
    <source>
        <dbReference type="EMBL" id="OXC72935.1"/>
    </source>
</evidence>
<feature type="region of interest" description="Disordered" evidence="1">
    <location>
        <begin position="36"/>
        <end position="75"/>
    </location>
</feature>
<name>A0A226WP35_CABSO</name>
<gene>
    <name evidence="2" type="ORF">BSU04_39040</name>
</gene>
<evidence type="ECO:0000313" key="3">
    <source>
        <dbReference type="Proteomes" id="UP000214720"/>
    </source>
</evidence>